<evidence type="ECO:0000313" key="1">
    <source>
        <dbReference type="EMBL" id="ASQ45864.1"/>
    </source>
</evidence>
<dbReference type="KEGG" id="lcd:clem_06545"/>
<organism evidence="1 2">
    <name type="scientific">Legionella clemsonensis</name>
    <dbReference type="NCBI Taxonomy" id="1867846"/>
    <lineage>
        <taxon>Bacteria</taxon>
        <taxon>Pseudomonadati</taxon>
        <taxon>Pseudomonadota</taxon>
        <taxon>Gammaproteobacteria</taxon>
        <taxon>Legionellales</taxon>
        <taxon>Legionellaceae</taxon>
        <taxon>Legionella</taxon>
    </lineage>
</organism>
<dbReference type="OrthoDB" id="5381041at2"/>
<sequence length="224" mass="26396">MRLFFFIIIFFFECLFPEAIWAVFVNEKLWSTIGFNTQIGKYVFQIEPQLRVRDRPYLFDQFLTNFGGGYQLSPQWTLSLGGTTVTTKTNQGPSLQESRVWEQVLFKHEQAPWLTLRSRLEQRTLQDSNQWSYRLRERLTLKKALTDNLSLVWFDEFFINVTRADWINTKTIDQNRILISLDQQASKSLVIGAGYLYQYVFSTPRQASHVISLYAQITLPNEIK</sequence>
<dbReference type="Proteomes" id="UP000201728">
    <property type="component" value="Chromosome"/>
</dbReference>
<proteinExistence type="predicted"/>
<protein>
    <recommendedName>
        <fullName evidence="3">DUF2490 domain-containing protein</fullName>
    </recommendedName>
</protein>
<dbReference type="Pfam" id="PF10677">
    <property type="entry name" value="DUF2490"/>
    <property type="match status" value="1"/>
</dbReference>
<reference evidence="1 2" key="1">
    <citation type="submission" date="2016-07" db="EMBL/GenBank/DDBJ databases">
        <authorList>
            <person name="Hassler H."/>
        </authorList>
    </citation>
    <scope>NUCLEOTIDE SEQUENCE [LARGE SCALE GENOMIC DNA]</scope>
    <source>
        <strain evidence="1 2">CDC-D5610</strain>
    </source>
</reference>
<evidence type="ECO:0008006" key="3">
    <source>
        <dbReference type="Google" id="ProtNLM"/>
    </source>
</evidence>
<gene>
    <name evidence="1" type="ORF">clem_06545</name>
</gene>
<name>A0A222P1X8_9GAMM</name>
<evidence type="ECO:0000313" key="2">
    <source>
        <dbReference type="Proteomes" id="UP000201728"/>
    </source>
</evidence>
<accession>A0A222P1X8</accession>
<dbReference type="EMBL" id="CP016397">
    <property type="protein sequence ID" value="ASQ45864.1"/>
    <property type="molecule type" value="Genomic_DNA"/>
</dbReference>
<keyword evidence="2" id="KW-1185">Reference proteome</keyword>
<dbReference type="InterPro" id="IPR019619">
    <property type="entry name" value="DUF2490"/>
</dbReference>
<dbReference type="AlphaFoldDB" id="A0A222P1X8"/>